<gene>
    <name evidence="2" type="ORF">MGAL_10B040738</name>
</gene>
<protein>
    <submittedName>
        <fullName evidence="2">Uncharacterized protein</fullName>
    </submittedName>
</protein>
<evidence type="ECO:0000313" key="2">
    <source>
        <dbReference type="EMBL" id="VDI00973.1"/>
    </source>
</evidence>
<dbReference type="Proteomes" id="UP000596742">
    <property type="component" value="Unassembled WGS sequence"/>
</dbReference>
<comment type="caution">
    <text evidence="2">The sequence shown here is derived from an EMBL/GenBank/DDBJ whole genome shotgun (WGS) entry which is preliminary data.</text>
</comment>
<keyword evidence="1" id="KW-0812">Transmembrane</keyword>
<dbReference type="OrthoDB" id="5989012at2759"/>
<evidence type="ECO:0000313" key="3">
    <source>
        <dbReference type="Proteomes" id="UP000596742"/>
    </source>
</evidence>
<evidence type="ECO:0000256" key="1">
    <source>
        <dbReference type="SAM" id="Phobius"/>
    </source>
</evidence>
<keyword evidence="1" id="KW-0472">Membrane</keyword>
<proteinExistence type="predicted"/>
<keyword evidence="3" id="KW-1185">Reference proteome</keyword>
<dbReference type="AlphaFoldDB" id="A0A8B6C765"/>
<reference evidence="2" key="1">
    <citation type="submission" date="2018-11" db="EMBL/GenBank/DDBJ databases">
        <authorList>
            <person name="Alioto T."/>
            <person name="Alioto T."/>
        </authorList>
    </citation>
    <scope>NUCLEOTIDE SEQUENCE</scope>
</reference>
<sequence length="304" mass="35698">MADIQQFDNFISVAFGMKITVDGLQDFVSESLITTHREIYKKFSLGNCMLNCSRKYGHAFGKWCTVCIDWKNDLKKLNRYKNHWDRINWKEIDTIDFPHSFEEMAKVFVQDFKSVRQEVLKDLGALMSLFKNLKKYNGMFSDQTIDNVKRMRNKNFAHNYTVFLHEVEKTQSIDILITLLRVPEIRTTESSKKAIANLEYLKLNLRTPKELLQQPSAELVLTSVQQLTESSPNQIVRVFFQQRFGNMLTIRHEGSISDNIIKKRDNRKSCRLLYLPLVIFIILLVWIATVIYGQFSSFYEEHEG</sequence>
<name>A0A8B6C765_MYTGA</name>
<dbReference type="EMBL" id="UYJE01001293">
    <property type="protein sequence ID" value="VDI00973.1"/>
    <property type="molecule type" value="Genomic_DNA"/>
</dbReference>
<keyword evidence="1" id="KW-1133">Transmembrane helix</keyword>
<accession>A0A8B6C765</accession>
<dbReference type="Pfam" id="PF15112">
    <property type="entry name" value="DUF4559"/>
    <property type="match status" value="1"/>
</dbReference>
<feature type="transmembrane region" description="Helical" evidence="1">
    <location>
        <begin position="272"/>
        <end position="295"/>
    </location>
</feature>
<dbReference type="InterPro" id="IPR027897">
    <property type="entry name" value="DUF4559"/>
</dbReference>
<organism evidence="2 3">
    <name type="scientific">Mytilus galloprovincialis</name>
    <name type="common">Mediterranean mussel</name>
    <dbReference type="NCBI Taxonomy" id="29158"/>
    <lineage>
        <taxon>Eukaryota</taxon>
        <taxon>Metazoa</taxon>
        <taxon>Spiralia</taxon>
        <taxon>Lophotrochozoa</taxon>
        <taxon>Mollusca</taxon>
        <taxon>Bivalvia</taxon>
        <taxon>Autobranchia</taxon>
        <taxon>Pteriomorphia</taxon>
        <taxon>Mytilida</taxon>
        <taxon>Mytiloidea</taxon>
        <taxon>Mytilidae</taxon>
        <taxon>Mytilinae</taxon>
        <taxon>Mytilus</taxon>
    </lineage>
</organism>